<organism evidence="10 11">
    <name type="scientific">Arabis alpina</name>
    <name type="common">Alpine rock-cress</name>
    <dbReference type="NCBI Taxonomy" id="50452"/>
    <lineage>
        <taxon>Eukaryota</taxon>
        <taxon>Viridiplantae</taxon>
        <taxon>Streptophyta</taxon>
        <taxon>Embryophyta</taxon>
        <taxon>Tracheophyta</taxon>
        <taxon>Spermatophyta</taxon>
        <taxon>Magnoliopsida</taxon>
        <taxon>eudicotyledons</taxon>
        <taxon>Gunneridae</taxon>
        <taxon>Pentapetalae</taxon>
        <taxon>rosids</taxon>
        <taxon>malvids</taxon>
        <taxon>Brassicales</taxon>
        <taxon>Brassicaceae</taxon>
        <taxon>Arabideae</taxon>
        <taxon>Arabis</taxon>
    </lineage>
</organism>
<dbReference type="Pfam" id="PF00636">
    <property type="entry name" value="Ribonuclease_3"/>
    <property type="match status" value="2"/>
</dbReference>
<dbReference type="OrthoDB" id="416741at2759"/>
<feature type="domain" description="RNase III" evidence="9">
    <location>
        <begin position="331"/>
        <end position="399"/>
    </location>
</feature>
<gene>
    <name evidence="10" type="ORF">AALP_AAs50902U000200</name>
</gene>
<keyword evidence="7" id="KW-0460">Magnesium</keyword>
<dbReference type="Proteomes" id="UP000029120">
    <property type="component" value="Unassembled WGS sequence"/>
</dbReference>
<evidence type="ECO:0000256" key="4">
    <source>
        <dbReference type="ARBA" id="ARBA00022723"/>
    </source>
</evidence>
<reference evidence="11" key="1">
    <citation type="journal article" date="2015" name="Nat. Plants">
        <title>Genome expansion of Arabis alpina linked with retrotransposition and reduced symmetric DNA methylation.</title>
        <authorList>
            <person name="Willing E.M."/>
            <person name="Rawat V."/>
            <person name="Mandakova T."/>
            <person name="Maumus F."/>
            <person name="James G.V."/>
            <person name="Nordstroem K.J."/>
            <person name="Becker C."/>
            <person name="Warthmann N."/>
            <person name="Chica C."/>
            <person name="Szarzynska B."/>
            <person name="Zytnicki M."/>
            <person name="Albani M.C."/>
            <person name="Kiefer C."/>
            <person name="Bergonzi S."/>
            <person name="Castaings L."/>
            <person name="Mateos J.L."/>
            <person name="Berns M.C."/>
            <person name="Bujdoso N."/>
            <person name="Piofczyk T."/>
            <person name="de Lorenzo L."/>
            <person name="Barrero-Sicilia C."/>
            <person name="Mateos I."/>
            <person name="Piednoel M."/>
            <person name="Hagmann J."/>
            <person name="Chen-Min-Tao R."/>
            <person name="Iglesias-Fernandez R."/>
            <person name="Schuster S.C."/>
            <person name="Alonso-Blanco C."/>
            <person name="Roudier F."/>
            <person name="Carbonero P."/>
            <person name="Paz-Ares J."/>
            <person name="Davis S.J."/>
            <person name="Pecinka A."/>
            <person name="Quesneville H."/>
            <person name="Colot V."/>
            <person name="Lysak M.A."/>
            <person name="Weigel D."/>
            <person name="Coupland G."/>
            <person name="Schneeberger K."/>
        </authorList>
    </citation>
    <scope>NUCLEOTIDE SEQUENCE [LARGE SCALE GENOMIC DNA]</scope>
    <source>
        <strain evidence="11">cv. Pajares</strain>
    </source>
</reference>
<dbReference type="PROSITE" id="PS50142">
    <property type="entry name" value="RNASE_3_2"/>
    <property type="match status" value="2"/>
</dbReference>
<keyword evidence="8" id="KW-0694">RNA-binding</keyword>
<evidence type="ECO:0000313" key="11">
    <source>
        <dbReference type="Proteomes" id="UP000029120"/>
    </source>
</evidence>
<evidence type="ECO:0000256" key="6">
    <source>
        <dbReference type="ARBA" id="ARBA00022801"/>
    </source>
</evidence>
<dbReference type="SUPFAM" id="SSF69065">
    <property type="entry name" value="RNase III domain-like"/>
    <property type="match status" value="2"/>
</dbReference>
<dbReference type="GO" id="GO:0005634">
    <property type="term" value="C:nucleus"/>
    <property type="evidence" value="ECO:0007669"/>
    <property type="project" value="TreeGrafter"/>
</dbReference>
<evidence type="ECO:0000259" key="9">
    <source>
        <dbReference type="PROSITE" id="PS50142"/>
    </source>
</evidence>
<name>A0A087G1D3_ARAAL</name>
<dbReference type="GO" id="GO:0003723">
    <property type="term" value="F:RNA binding"/>
    <property type="evidence" value="ECO:0007669"/>
    <property type="project" value="UniProtKB-KW"/>
</dbReference>
<keyword evidence="11" id="KW-1185">Reference proteome</keyword>
<accession>A0A087G1D3</accession>
<dbReference type="GO" id="GO:0030422">
    <property type="term" value="P:siRNA processing"/>
    <property type="evidence" value="ECO:0007669"/>
    <property type="project" value="TreeGrafter"/>
</dbReference>
<evidence type="ECO:0000256" key="2">
    <source>
        <dbReference type="ARBA" id="ARBA00001946"/>
    </source>
</evidence>
<comment type="cofactor">
    <cofactor evidence="2">
        <name>Mg(2+)</name>
        <dbReference type="ChEBI" id="CHEBI:18420"/>
    </cofactor>
</comment>
<evidence type="ECO:0000256" key="7">
    <source>
        <dbReference type="ARBA" id="ARBA00022842"/>
    </source>
</evidence>
<dbReference type="SMART" id="SM00535">
    <property type="entry name" value="RIBOc"/>
    <property type="match status" value="2"/>
</dbReference>
<feature type="domain" description="RNase III" evidence="9">
    <location>
        <begin position="40"/>
        <end position="182"/>
    </location>
</feature>
<dbReference type="CDD" id="cd00593">
    <property type="entry name" value="RIBOc"/>
    <property type="match status" value="2"/>
</dbReference>
<dbReference type="Gene3D" id="1.10.1520.10">
    <property type="entry name" value="Ribonuclease III domain"/>
    <property type="match status" value="2"/>
</dbReference>
<dbReference type="InterPro" id="IPR000999">
    <property type="entry name" value="RNase_III_dom"/>
</dbReference>
<dbReference type="eggNOG" id="KOG0701">
    <property type="taxonomic scope" value="Eukaryota"/>
</dbReference>
<dbReference type="AlphaFoldDB" id="A0A087G1D3"/>
<dbReference type="PANTHER" id="PTHR14950:SF54">
    <property type="entry name" value="RNASE II-LIKE 1"/>
    <property type="match status" value="1"/>
</dbReference>
<dbReference type="Gramene" id="KFK23685">
    <property type="protein sequence ID" value="KFK23685"/>
    <property type="gene ID" value="AALP_AAs50902U000200"/>
</dbReference>
<evidence type="ECO:0000256" key="3">
    <source>
        <dbReference type="ARBA" id="ARBA00022722"/>
    </source>
</evidence>
<comment type="cofactor">
    <cofactor evidence="1">
        <name>Mn(2+)</name>
        <dbReference type="ChEBI" id="CHEBI:29035"/>
    </cofactor>
</comment>
<dbReference type="GO" id="GO:0005737">
    <property type="term" value="C:cytoplasm"/>
    <property type="evidence" value="ECO:0007669"/>
    <property type="project" value="TreeGrafter"/>
</dbReference>
<keyword evidence="3" id="KW-0540">Nuclease</keyword>
<evidence type="ECO:0000256" key="5">
    <source>
        <dbReference type="ARBA" id="ARBA00022759"/>
    </source>
</evidence>
<keyword evidence="5" id="KW-0255">Endonuclease</keyword>
<keyword evidence="6" id="KW-0378">Hydrolase</keyword>
<keyword evidence="4" id="KW-0479">Metal-binding</keyword>
<evidence type="ECO:0000313" key="10">
    <source>
        <dbReference type="EMBL" id="KFK23685.1"/>
    </source>
</evidence>
<dbReference type="FunFam" id="1.10.1520.10:FF:000004">
    <property type="entry name" value="Endoribonuclease dicer-like 1"/>
    <property type="match status" value="1"/>
</dbReference>
<dbReference type="InterPro" id="IPR036389">
    <property type="entry name" value="RNase_III_sf"/>
</dbReference>
<dbReference type="EMBL" id="KL976563">
    <property type="protein sequence ID" value="KFK23685.1"/>
    <property type="molecule type" value="Genomic_DNA"/>
</dbReference>
<dbReference type="Gene3D" id="3.30.160.20">
    <property type="match status" value="1"/>
</dbReference>
<dbReference type="PANTHER" id="PTHR14950">
    <property type="entry name" value="DICER-RELATED"/>
    <property type="match status" value="1"/>
</dbReference>
<dbReference type="GO" id="GO:0004525">
    <property type="term" value="F:ribonuclease III activity"/>
    <property type="evidence" value="ECO:0007669"/>
    <property type="project" value="InterPro"/>
</dbReference>
<proteinExistence type="predicted"/>
<evidence type="ECO:0000256" key="8">
    <source>
        <dbReference type="ARBA" id="ARBA00022884"/>
    </source>
</evidence>
<evidence type="ECO:0000256" key="1">
    <source>
        <dbReference type="ARBA" id="ARBA00001936"/>
    </source>
</evidence>
<dbReference type="GO" id="GO:0046872">
    <property type="term" value="F:metal ion binding"/>
    <property type="evidence" value="ECO:0007669"/>
    <property type="project" value="UniProtKB-KW"/>
</dbReference>
<dbReference type="SUPFAM" id="SSF54768">
    <property type="entry name" value="dsRNA-binding domain-like"/>
    <property type="match status" value="1"/>
</dbReference>
<protein>
    <recommendedName>
        <fullName evidence="9">RNase III domain-containing protein</fullName>
    </recommendedName>
</protein>
<dbReference type="OMA" id="KHGFHHY"/>
<sequence length="490" mass="56579">METQFLNANANLSLRAKHNTEINGSPPENPMDDPDLPLNIELVEKILNYKFKNKSLLQEAFTDATNSDENRDSYERLEFFGDTVLNLVITRYLYFLYPDCSPGLLTNLRAVNVDTEKLARVAVKHNLYRCLRHKKPLLEDQIMEFAKAIEEYPLHSRGLLKVPKSLADIVESTIGALFLDSNSIKTVWEVVKPLLEPIIPLEKLVNHPMTELYEMCQKKNLKLRFDDSTWEVDKNILVFIEDHLVGRGHYLVKKDSARNCAAKNAIDNFSNFFYLPAKHNTKIIGSRPENHMDDPDRPLDIEFVEKILNYEFKNESLLQEAFTDATNSDENREKLARVAVKHNLYRCLCHKKPLLEDQIMEFAKAIEEYPLHSRGLLKVPKSLADIVESTIGALFLDSDSIETVWEVVKPLLEPIIPLEKLVNHPMTELYEMCQKKNLKLRFDDSTWEVDKNIRVFIEDHLVGRGHHLVKKDSARNCAAKNAIDNFSNFF</sequence>